<gene>
    <name evidence="2" type="ORF">CYFUS_008369</name>
</gene>
<dbReference type="RefSeq" id="WP_157758968.1">
    <property type="nucleotide sequence ID" value="NZ_CP022098.1"/>
</dbReference>
<evidence type="ECO:0000313" key="2">
    <source>
        <dbReference type="EMBL" id="ATB42890.1"/>
    </source>
</evidence>
<name>A0A250JGZ5_9BACT</name>
<reference evidence="2 3" key="1">
    <citation type="submission" date="2017-06" db="EMBL/GenBank/DDBJ databases">
        <title>Sequencing and comparative analysis of myxobacterial genomes.</title>
        <authorList>
            <person name="Rupp O."/>
            <person name="Goesmann A."/>
            <person name="Sogaard-Andersen L."/>
        </authorList>
    </citation>
    <scope>NUCLEOTIDE SEQUENCE [LARGE SCALE GENOMIC DNA]</scope>
    <source>
        <strain evidence="2 3">DSM 52655</strain>
    </source>
</reference>
<dbReference type="Proteomes" id="UP000217257">
    <property type="component" value="Chromosome"/>
</dbReference>
<dbReference type="AlphaFoldDB" id="A0A250JGZ5"/>
<protein>
    <recommendedName>
        <fullName evidence="1">HD/PDEase domain-containing protein</fullName>
    </recommendedName>
</protein>
<dbReference type="SUPFAM" id="SSF109604">
    <property type="entry name" value="HD-domain/PDEase-like"/>
    <property type="match status" value="1"/>
</dbReference>
<proteinExistence type="predicted"/>
<dbReference type="SMART" id="SM00471">
    <property type="entry name" value="HDc"/>
    <property type="match status" value="1"/>
</dbReference>
<dbReference type="Gene3D" id="1.10.3210.10">
    <property type="entry name" value="Hypothetical protein af1432"/>
    <property type="match status" value="1"/>
</dbReference>
<organism evidence="2 3">
    <name type="scientific">Cystobacter fuscus</name>
    <dbReference type="NCBI Taxonomy" id="43"/>
    <lineage>
        <taxon>Bacteria</taxon>
        <taxon>Pseudomonadati</taxon>
        <taxon>Myxococcota</taxon>
        <taxon>Myxococcia</taxon>
        <taxon>Myxococcales</taxon>
        <taxon>Cystobacterineae</taxon>
        <taxon>Archangiaceae</taxon>
        <taxon>Cystobacter</taxon>
    </lineage>
</organism>
<feature type="domain" description="HD/PDEase" evidence="1">
    <location>
        <begin position="67"/>
        <end position="188"/>
    </location>
</feature>
<dbReference type="EMBL" id="CP022098">
    <property type="protein sequence ID" value="ATB42890.1"/>
    <property type="molecule type" value="Genomic_DNA"/>
</dbReference>
<accession>A0A250JGZ5</accession>
<dbReference type="KEGG" id="cfus:CYFUS_008369"/>
<evidence type="ECO:0000313" key="3">
    <source>
        <dbReference type="Proteomes" id="UP000217257"/>
    </source>
</evidence>
<dbReference type="InterPro" id="IPR003607">
    <property type="entry name" value="HD/PDEase_dom"/>
</dbReference>
<sequence>MTELELLGRALQVHVVPYYRALYPERPLYVEGGSGRTRPLDEPLFAPGALGYEDYRRGVAEGRFLARGAHGVTHCVRVTFLAQALTRLYARAERPPVDDPLGLALAAAFHDAARQDEGRDLWDAESARLLASLLESLGAPPAHVERLARAVAWKDPPPGQSFSSDEQRIVHDADCLDLLRVLPDAREFRPEELCFQHFEALGEGLREQFLQEVLSLVRFTESSRFKHHLERQSLQVYEDFIGVLGWMQRRERRWPLLEELLSDVFRYTERYE</sequence>
<evidence type="ECO:0000259" key="1">
    <source>
        <dbReference type="SMART" id="SM00471"/>
    </source>
</evidence>